<dbReference type="Proteomes" id="UP001162131">
    <property type="component" value="Unassembled WGS sequence"/>
</dbReference>
<accession>A0AAU9I7L9</accession>
<evidence type="ECO:0000313" key="3">
    <source>
        <dbReference type="Proteomes" id="UP001162131"/>
    </source>
</evidence>
<reference evidence="2" key="1">
    <citation type="submission" date="2021-09" db="EMBL/GenBank/DDBJ databases">
        <authorList>
            <consortium name="AG Swart"/>
            <person name="Singh M."/>
            <person name="Singh A."/>
            <person name="Seah K."/>
            <person name="Emmerich C."/>
        </authorList>
    </citation>
    <scope>NUCLEOTIDE SEQUENCE</scope>
    <source>
        <strain evidence="2">ATCC30299</strain>
    </source>
</reference>
<protein>
    <submittedName>
        <fullName evidence="2">Uncharacterized protein</fullName>
    </submittedName>
</protein>
<feature type="region of interest" description="Disordered" evidence="1">
    <location>
        <begin position="193"/>
        <end position="229"/>
    </location>
</feature>
<evidence type="ECO:0000256" key="1">
    <source>
        <dbReference type="SAM" id="MobiDB-lite"/>
    </source>
</evidence>
<comment type="caution">
    <text evidence="2">The sequence shown here is derived from an EMBL/GenBank/DDBJ whole genome shotgun (WGS) entry which is preliminary data.</text>
</comment>
<evidence type="ECO:0000313" key="2">
    <source>
        <dbReference type="EMBL" id="CAG9309960.1"/>
    </source>
</evidence>
<proteinExistence type="predicted"/>
<organism evidence="2 3">
    <name type="scientific">Blepharisma stoltei</name>
    <dbReference type="NCBI Taxonomy" id="1481888"/>
    <lineage>
        <taxon>Eukaryota</taxon>
        <taxon>Sar</taxon>
        <taxon>Alveolata</taxon>
        <taxon>Ciliophora</taxon>
        <taxon>Postciliodesmatophora</taxon>
        <taxon>Heterotrichea</taxon>
        <taxon>Heterotrichida</taxon>
        <taxon>Blepharismidae</taxon>
        <taxon>Blepharisma</taxon>
    </lineage>
</organism>
<gene>
    <name evidence="2" type="ORF">BSTOLATCC_MIC174</name>
</gene>
<dbReference type="AlphaFoldDB" id="A0AAU9I7L9"/>
<dbReference type="EMBL" id="CAJZBQ010000001">
    <property type="protein sequence ID" value="CAG9309960.1"/>
    <property type="molecule type" value="Genomic_DNA"/>
</dbReference>
<name>A0AAU9I7L9_9CILI</name>
<keyword evidence="3" id="KW-1185">Reference proteome</keyword>
<sequence>MATKCQWFNCSNDAEGFCRCIPEAFNLCKFHVPDHLEQVGFNHKYESMYMRIDPQSIAELREVMRCAKEKIDKEYTNVLRAVQGIMKSLNEKVELELKRVMIIQQNYLAALETVVTQERVKKNTDVPVFQEILTNFQRFKEMTKESNWFTITLKVNEVQAAIDNFIKLKITRPDLYKIAGAVEGLGQVPIENAREERKERIGNPMDLEAGGPDSDSIHSDEMEDFDPNF</sequence>